<proteinExistence type="inferred from homology"/>
<reference evidence="18" key="1">
    <citation type="journal article" date="2014" name="Int. J. Syst. Evol. Microbiol.">
        <title>Complete genome sequence of Corynebacterium casei LMG S-19264T (=DSM 44701T), isolated from a smear-ripened cheese.</title>
        <authorList>
            <consortium name="US DOE Joint Genome Institute (JGI-PGF)"/>
            <person name="Walter F."/>
            <person name="Albersmeier A."/>
            <person name="Kalinowski J."/>
            <person name="Ruckert C."/>
        </authorList>
    </citation>
    <scope>NUCLEOTIDE SEQUENCE</scope>
    <source>
        <strain evidence="18">CGMCC 1.12751</strain>
    </source>
</reference>
<dbReference type="GO" id="GO:0015288">
    <property type="term" value="F:porin activity"/>
    <property type="evidence" value="ECO:0007669"/>
    <property type="project" value="UniProtKB-KW"/>
</dbReference>
<dbReference type="RefSeq" id="WP_188464336.1">
    <property type="nucleotide sequence ID" value="NZ_BMFQ01000002.1"/>
</dbReference>
<evidence type="ECO:0000256" key="5">
    <source>
        <dbReference type="ARBA" id="ARBA00022597"/>
    </source>
</evidence>
<evidence type="ECO:0000313" key="19">
    <source>
        <dbReference type="Proteomes" id="UP000625976"/>
    </source>
</evidence>
<dbReference type="Pfam" id="PF22461">
    <property type="entry name" value="SLBB_2"/>
    <property type="match status" value="1"/>
</dbReference>
<dbReference type="GO" id="GO:0046930">
    <property type="term" value="C:pore complex"/>
    <property type="evidence" value="ECO:0007669"/>
    <property type="project" value="UniProtKB-KW"/>
</dbReference>
<dbReference type="InterPro" id="IPR054765">
    <property type="entry name" value="SLBB_dom"/>
</dbReference>
<dbReference type="Pfam" id="PF02563">
    <property type="entry name" value="Poly_export"/>
    <property type="match status" value="1"/>
</dbReference>
<dbReference type="Gene3D" id="3.10.560.10">
    <property type="entry name" value="Outer membrane lipoprotein wza domain like"/>
    <property type="match status" value="1"/>
</dbReference>
<protein>
    <submittedName>
        <fullName evidence="18">Polysaccharide biosynthesis protein</fullName>
    </submittedName>
</protein>
<evidence type="ECO:0000256" key="14">
    <source>
        <dbReference type="ARBA" id="ARBA00023288"/>
    </source>
</evidence>
<dbReference type="PROSITE" id="PS51257">
    <property type="entry name" value="PROKAR_LIPOPROTEIN"/>
    <property type="match status" value="1"/>
</dbReference>
<keyword evidence="15" id="KW-1133">Transmembrane helix</keyword>
<evidence type="ECO:0000256" key="13">
    <source>
        <dbReference type="ARBA" id="ARBA00023237"/>
    </source>
</evidence>
<evidence type="ECO:0000259" key="16">
    <source>
        <dbReference type="Pfam" id="PF02563"/>
    </source>
</evidence>
<sequence>MRNFKHILKNTVAIILLATSLSCVTSKEIIYFQDEPLNALNAVAINSEIAYKPNDLLTINVSAIDPATVMPFNLPVITNSSTSLDSRGEIRMQTYIIDQDGNIDFPVLGTLKLGGLTREQATLMFKKQISEFVKDPIINIRLTNFTVTVLGEVNNPGTYIVEEERISFIEALGLAGDLTIHGIRNNIFLIREENGVKRFTKFDLTSINVVNNPNYYLQQNDILYVEPNSAKIRSASYNQNYVLIISAVGTLATIAAILIR</sequence>
<evidence type="ECO:0000256" key="4">
    <source>
        <dbReference type="ARBA" id="ARBA00022452"/>
    </source>
</evidence>
<keyword evidence="4" id="KW-1134">Transmembrane beta strand</keyword>
<evidence type="ECO:0000256" key="11">
    <source>
        <dbReference type="ARBA" id="ARBA00023136"/>
    </source>
</evidence>
<dbReference type="PANTHER" id="PTHR33619:SF3">
    <property type="entry name" value="POLYSACCHARIDE EXPORT PROTEIN GFCE-RELATED"/>
    <property type="match status" value="1"/>
</dbReference>
<comment type="similarity">
    <text evidence="2">Belongs to the BexD/CtrA/VexA family.</text>
</comment>
<evidence type="ECO:0000256" key="3">
    <source>
        <dbReference type="ARBA" id="ARBA00022448"/>
    </source>
</evidence>
<comment type="caution">
    <text evidence="18">The sequence shown here is derived from an EMBL/GenBank/DDBJ whole genome shotgun (WGS) entry which is preliminary data.</text>
</comment>
<evidence type="ECO:0000256" key="9">
    <source>
        <dbReference type="ARBA" id="ARBA00023065"/>
    </source>
</evidence>
<comment type="subcellular location">
    <subcellularLocation>
        <location evidence="1">Cell outer membrane</location>
        <topology evidence="1">Multi-pass membrane protein</topology>
    </subcellularLocation>
</comment>
<keyword evidence="10" id="KW-0626">Porin</keyword>
<evidence type="ECO:0000256" key="6">
    <source>
        <dbReference type="ARBA" id="ARBA00022692"/>
    </source>
</evidence>
<dbReference type="GO" id="GO:0015159">
    <property type="term" value="F:polysaccharide transmembrane transporter activity"/>
    <property type="evidence" value="ECO:0007669"/>
    <property type="project" value="InterPro"/>
</dbReference>
<keyword evidence="14" id="KW-0449">Lipoprotein</keyword>
<keyword evidence="13" id="KW-0998">Cell outer membrane</keyword>
<feature type="domain" description="Polysaccharide export protein N-terminal" evidence="16">
    <location>
        <begin position="51"/>
        <end position="142"/>
    </location>
</feature>
<organism evidence="18 19">
    <name type="scientific">Bizionia arctica</name>
    <dbReference type="NCBI Taxonomy" id="1495645"/>
    <lineage>
        <taxon>Bacteria</taxon>
        <taxon>Pseudomonadati</taxon>
        <taxon>Bacteroidota</taxon>
        <taxon>Flavobacteriia</taxon>
        <taxon>Flavobacteriales</taxon>
        <taxon>Flavobacteriaceae</taxon>
        <taxon>Bizionia</taxon>
    </lineage>
</organism>
<keyword evidence="3" id="KW-0813">Transport</keyword>
<dbReference type="EMBL" id="BMFQ01000002">
    <property type="protein sequence ID" value="GGG48523.1"/>
    <property type="molecule type" value="Genomic_DNA"/>
</dbReference>
<keyword evidence="5" id="KW-0762">Sugar transport</keyword>
<keyword evidence="8" id="KW-0625">Polysaccharide transport</keyword>
<evidence type="ECO:0000313" key="18">
    <source>
        <dbReference type="EMBL" id="GGG48523.1"/>
    </source>
</evidence>
<dbReference type="GO" id="GO:0006811">
    <property type="term" value="P:monoatomic ion transport"/>
    <property type="evidence" value="ECO:0007669"/>
    <property type="project" value="UniProtKB-KW"/>
</dbReference>
<feature type="domain" description="SLBB" evidence="17">
    <location>
        <begin position="147"/>
        <end position="225"/>
    </location>
</feature>
<keyword evidence="12" id="KW-0564">Palmitate</keyword>
<keyword evidence="6 15" id="KW-0812">Transmembrane</keyword>
<dbReference type="InterPro" id="IPR003715">
    <property type="entry name" value="Poly_export_N"/>
</dbReference>
<evidence type="ECO:0000256" key="12">
    <source>
        <dbReference type="ARBA" id="ARBA00023139"/>
    </source>
</evidence>
<name>A0A917GJ50_9FLAO</name>
<dbReference type="AlphaFoldDB" id="A0A917GJ50"/>
<gene>
    <name evidence="18" type="ORF">GCM10010976_19840</name>
</gene>
<dbReference type="Proteomes" id="UP000625976">
    <property type="component" value="Unassembled WGS sequence"/>
</dbReference>
<evidence type="ECO:0000256" key="7">
    <source>
        <dbReference type="ARBA" id="ARBA00022729"/>
    </source>
</evidence>
<evidence type="ECO:0000256" key="10">
    <source>
        <dbReference type="ARBA" id="ARBA00023114"/>
    </source>
</evidence>
<reference evidence="18" key="2">
    <citation type="submission" date="2020-09" db="EMBL/GenBank/DDBJ databases">
        <authorList>
            <person name="Sun Q."/>
            <person name="Zhou Y."/>
        </authorList>
    </citation>
    <scope>NUCLEOTIDE SEQUENCE</scope>
    <source>
        <strain evidence="18">CGMCC 1.12751</strain>
    </source>
</reference>
<accession>A0A917GJ50</accession>
<feature type="transmembrane region" description="Helical" evidence="15">
    <location>
        <begin position="241"/>
        <end position="259"/>
    </location>
</feature>
<evidence type="ECO:0000256" key="1">
    <source>
        <dbReference type="ARBA" id="ARBA00004571"/>
    </source>
</evidence>
<dbReference type="InterPro" id="IPR049712">
    <property type="entry name" value="Poly_export"/>
</dbReference>
<evidence type="ECO:0000256" key="2">
    <source>
        <dbReference type="ARBA" id="ARBA00009450"/>
    </source>
</evidence>
<evidence type="ECO:0000259" key="17">
    <source>
        <dbReference type="Pfam" id="PF22461"/>
    </source>
</evidence>
<keyword evidence="9" id="KW-0406">Ion transport</keyword>
<keyword evidence="11 15" id="KW-0472">Membrane</keyword>
<keyword evidence="19" id="KW-1185">Reference proteome</keyword>
<evidence type="ECO:0000256" key="15">
    <source>
        <dbReference type="SAM" id="Phobius"/>
    </source>
</evidence>
<keyword evidence="7" id="KW-0732">Signal</keyword>
<evidence type="ECO:0000256" key="8">
    <source>
        <dbReference type="ARBA" id="ARBA00023047"/>
    </source>
</evidence>
<dbReference type="GO" id="GO:0009279">
    <property type="term" value="C:cell outer membrane"/>
    <property type="evidence" value="ECO:0007669"/>
    <property type="project" value="UniProtKB-SubCell"/>
</dbReference>
<dbReference type="PANTHER" id="PTHR33619">
    <property type="entry name" value="POLYSACCHARIDE EXPORT PROTEIN GFCE-RELATED"/>
    <property type="match status" value="1"/>
</dbReference>